<dbReference type="PANTHER" id="PTHR35134">
    <property type="entry name" value="NUCLEOTIDASE YQFW-RELATED"/>
    <property type="match status" value="1"/>
</dbReference>
<accession>A0A1M6EFB7</accession>
<feature type="active site" description="Nucleophile" evidence="4">
    <location>
        <position position="9"/>
    </location>
</feature>
<name>A0A1M6EFB7_9FIRM</name>
<dbReference type="PANTHER" id="PTHR35134:SF2">
    <property type="entry name" value="NUCLEOTIDASE YQFW-RELATED"/>
    <property type="match status" value="1"/>
</dbReference>
<keyword evidence="6" id="KW-1185">Reference proteome</keyword>
<evidence type="ECO:0000256" key="1">
    <source>
        <dbReference type="ARBA" id="ARBA00009589"/>
    </source>
</evidence>
<evidence type="ECO:0000313" key="6">
    <source>
        <dbReference type="Proteomes" id="UP000184052"/>
    </source>
</evidence>
<comment type="similarity">
    <text evidence="1 3">Belongs to the 5'(3')-deoxyribonucleotidase family.</text>
</comment>
<dbReference type="Proteomes" id="UP000184052">
    <property type="component" value="Unassembled WGS sequence"/>
</dbReference>
<dbReference type="AlphaFoldDB" id="A0A1M6EFB7"/>
<dbReference type="STRING" id="1121476.SAMN02745751_01175"/>
<dbReference type="EMBL" id="FQZL01000007">
    <property type="protein sequence ID" value="SHI83988.1"/>
    <property type="molecule type" value="Genomic_DNA"/>
</dbReference>
<dbReference type="InterPro" id="IPR052419">
    <property type="entry name" value="5_3-deoxyribonucleotidase-like"/>
</dbReference>
<dbReference type="Pfam" id="PF06941">
    <property type="entry name" value="NT5C"/>
    <property type="match status" value="1"/>
</dbReference>
<dbReference type="GO" id="GO:0009264">
    <property type="term" value="P:deoxyribonucleotide catabolic process"/>
    <property type="evidence" value="ECO:0007669"/>
    <property type="project" value="InterPro"/>
</dbReference>
<dbReference type="EC" id="3.1.3.-" evidence="3"/>
<gene>
    <name evidence="5" type="ORF">SAMN02745751_01175</name>
</gene>
<dbReference type="GO" id="GO:0008253">
    <property type="term" value="F:5'-nucleotidase activity"/>
    <property type="evidence" value="ECO:0007669"/>
    <property type="project" value="InterPro"/>
</dbReference>
<dbReference type="InterPro" id="IPR009206">
    <property type="entry name" value="Nucleotidase_putative"/>
</dbReference>
<feature type="active site" description="Proton donor" evidence="4">
    <location>
        <position position="11"/>
    </location>
</feature>
<keyword evidence="2 3" id="KW-0378">Hydrolase</keyword>
<sequence length="196" mass="23083">MKRLNICIDIDGTLTEPYYWLAMANEHFSKCVREEEVRCYEIHKTMGIELDDYLYYYEVYKYDIHNNARLREQAGEYIGKLSEWHRIHFVTARDKDLEMITFSYLCRHNIPFNSLYVTGNANKIQNAHDLNCDVFLEDSMDNAVQLARAGYKVILMDAGYNQCPEEELHSLIVRVHTWEEAYEVIQAMAMTSQAIS</sequence>
<organism evidence="5 6">
    <name type="scientific">Dethiosulfatibacter aminovorans DSM 17477</name>
    <dbReference type="NCBI Taxonomy" id="1121476"/>
    <lineage>
        <taxon>Bacteria</taxon>
        <taxon>Bacillati</taxon>
        <taxon>Bacillota</taxon>
        <taxon>Tissierellia</taxon>
        <taxon>Dethiosulfatibacter</taxon>
    </lineage>
</organism>
<evidence type="ECO:0000313" key="5">
    <source>
        <dbReference type="EMBL" id="SHI83988.1"/>
    </source>
</evidence>
<evidence type="ECO:0000256" key="2">
    <source>
        <dbReference type="ARBA" id="ARBA00022801"/>
    </source>
</evidence>
<dbReference type="PIRSF" id="PIRSF021362">
    <property type="entry name" value="UCP021362_HAD"/>
    <property type="match status" value="1"/>
</dbReference>
<evidence type="ECO:0000256" key="4">
    <source>
        <dbReference type="PIRSR" id="PIRSR610708-1"/>
    </source>
</evidence>
<reference evidence="5 6" key="1">
    <citation type="submission" date="2016-11" db="EMBL/GenBank/DDBJ databases">
        <authorList>
            <person name="Jaros S."/>
            <person name="Januszkiewicz K."/>
            <person name="Wedrychowicz H."/>
        </authorList>
    </citation>
    <scope>NUCLEOTIDE SEQUENCE [LARGE SCALE GENOMIC DNA]</scope>
    <source>
        <strain evidence="5 6">DSM 17477</strain>
    </source>
</reference>
<protein>
    <recommendedName>
        <fullName evidence="3">Nucleotidase</fullName>
        <ecNumber evidence="3">3.1.3.-</ecNumber>
    </recommendedName>
</protein>
<dbReference type="SUPFAM" id="SSF56784">
    <property type="entry name" value="HAD-like"/>
    <property type="match status" value="1"/>
</dbReference>
<dbReference type="Gene3D" id="3.40.50.1000">
    <property type="entry name" value="HAD superfamily/HAD-like"/>
    <property type="match status" value="1"/>
</dbReference>
<dbReference type="OrthoDB" id="2471595at2"/>
<dbReference type="InterPro" id="IPR023214">
    <property type="entry name" value="HAD_sf"/>
</dbReference>
<dbReference type="InterPro" id="IPR010708">
    <property type="entry name" value="5'(3')-deoxyribonucleotidase"/>
</dbReference>
<dbReference type="RefSeq" id="WP_073048511.1">
    <property type="nucleotide sequence ID" value="NZ_FQZL01000007.1"/>
</dbReference>
<proteinExistence type="inferred from homology"/>
<evidence type="ECO:0000256" key="3">
    <source>
        <dbReference type="PIRNR" id="PIRNR021362"/>
    </source>
</evidence>
<dbReference type="InterPro" id="IPR036412">
    <property type="entry name" value="HAD-like_sf"/>
</dbReference>